<reference evidence="1" key="1">
    <citation type="journal article" date="2014" name="Int. J. Syst. Evol. Microbiol.">
        <title>Complete genome sequence of Corynebacterium casei LMG S-19264T (=DSM 44701T), isolated from a smear-ripened cheese.</title>
        <authorList>
            <consortium name="US DOE Joint Genome Institute (JGI-PGF)"/>
            <person name="Walter F."/>
            <person name="Albersmeier A."/>
            <person name="Kalinowski J."/>
            <person name="Ruckert C."/>
        </authorList>
    </citation>
    <scope>NUCLEOTIDE SEQUENCE</scope>
    <source>
        <strain evidence="1">CGMCC 4.7368</strain>
    </source>
</reference>
<sequence>MRPLIYVLVGVLLGLTALAILFWVLASAQDDHIVEHDTPGPDRYLPVGVRVDVNAARKP</sequence>
<organism evidence="1 2">
    <name type="scientific">Nonomuraea cavernae</name>
    <dbReference type="NCBI Taxonomy" id="2045107"/>
    <lineage>
        <taxon>Bacteria</taxon>
        <taxon>Bacillati</taxon>
        <taxon>Actinomycetota</taxon>
        <taxon>Actinomycetes</taxon>
        <taxon>Streptosporangiales</taxon>
        <taxon>Streptosporangiaceae</taxon>
        <taxon>Nonomuraea</taxon>
    </lineage>
</organism>
<dbReference type="RefSeq" id="WP_189122695.1">
    <property type="nucleotide sequence ID" value="NZ_BMNH01000002.1"/>
</dbReference>
<name>A0A918DEY0_9ACTN</name>
<dbReference type="AlphaFoldDB" id="A0A918DEY0"/>
<dbReference type="Proteomes" id="UP000646523">
    <property type="component" value="Unassembled WGS sequence"/>
</dbReference>
<gene>
    <name evidence="1" type="ORF">GCM10012289_09160</name>
</gene>
<accession>A0A918DEY0</accession>
<keyword evidence="2" id="KW-1185">Reference proteome</keyword>
<protein>
    <submittedName>
        <fullName evidence="1">Uncharacterized protein</fullName>
    </submittedName>
</protein>
<proteinExistence type="predicted"/>
<evidence type="ECO:0000313" key="1">
    <source>
        <dbReference type="EMBL" id="GGO63079.1"/>
    </source>
</evidence>
<comment type="caution">
    <text evidence="1">The sequence shown here is derived from an EMBL/GenBank/DDBJ whole genome shotgun (WGS) entry which is preliminary data.</text>
</comment>
<evidence type="ECO:0000313" key="2">
    <source>
        <dbReference type="Proteomes" id="UP000646523"/>
    </source>
</evidence>
<reference evidence="1" key="2">
    <citation type="submission" date="2020-09" db="EMBL/GenBank/DDBJ databases">
        <authorList>
            <person name="Sun Q."/>
            <person name="Zhou Y."/>
        </authorList>
    </citation>
    <scope>NUCLEOTIDE SEQUENCE</scope>
    <source>
        <strain evidence="1">CGMCC 4.7368</strain>
    </source>
</reference>
<dbReference type="EMBL" id="BMNH01000002">
    <property type="protein sequence ID" value="GGO63079.1"/>
    <property type="molecule type" value="Genomic_DNA"/>
</dbReference>